<keyword evidence="2" id="KW-1185">Reference proteome</keyword>
<gene>
    <name evidence="1" type="ORF">Arno18_104</name>
</gene>
<name>A0A678ZST5_9CAUD</name>
<dbReference type="EMBL" id="MK290738">
    <property type="protein sequence ID" value="AZV02290.1"/>
    <property type="molecule type" value="Genomic_DNA"/>
</dbReference>
<organism evidence="1 2">
    <name type="scientific">Pectobacterium phage Arno18</name>
    <dbReference type="NCBI Taxonomy" id="2500578"/>
    <lineage>
        <taxon>Viruses</taxon>
        <taxon>Duplodnaviria</taxon>
        <taxon>Heunggongvirae</taxon>
        <taxon>Uroviricota</taxon>
        <taxon>Caudoviricetes</taxon>
        <taxon>Andersonviridae</taxon>
        <taxon>Andersonviridae incertae sedis</taxon>
        <taxon>Arnovirus</taxon>
        <taxon>Arnovirus arno18</taxon>
    </lineage>
</organism>
<dbReference type="Proteomes" id="UP000434907">
    <property type="component" value="Segment"/>
</dbReference>
<accession>A0A678ZST5</accession>
<protein>
    <submittedName>
        <fullName evidence="1">Uncharacterized protein</fullName>
    </submittedName>
</protein>
<sequence length="63" mass="7553">MNPVFYFYRGQHLFTRGYLHARKGERLIYDDATYIVNEITHTETINKQSIRVELIKPYEDCAL</sequence>
<evidence type="ECO:0000313" key="2">
    <source>
        <dbReference type="Proteomes" id="UP000434907"/>
    </source>
</evidence>
<proteinExistence type="predicted"/>
<reference evidence="1 2" key="1">
    <citation type="submission" date="2018-12" db="EMBL/GenBank/DDBJ databases">
        <authorList>
            <person name="Shneider M.M."/>
            <person name="Kabilov M.R."/>
            <person name="Miroshnikov K.A."/>
        </authorList>
    </citation>
    <scope>NUCLEOTIDE SEQUENCE [LARGE SCALE GENOMIC DNA]</scope>
</reference>
<evidence type="ECO:0000313" key="1">
    <source>
        <dbReference type="EMBL" id="AZV02290.1"/>
    </source>
</evidence>